<dbReference type="InterPro" id="IPR004839">
    <property type="entry name" value="Aminotransferase_I/II_large"/>
</dbReference>
<evidence type="ECO:0000256" key="1">
    <source>
        <dbReference type="ARBA" id="ARBA00001933"/>
    </source>
</evidence>
<dbReference type="EMBL" id="KY454638">
    <property type="protein sequence ID" value="AVE25542.1"/>
    <property type="molecule type" value="Genomic_DNA"/>
</dbReference>
<dbReference type="Gene3D" id="3.90.1150.10">
    <property type="entry name" value="Aspartate Aminotransferase, domain 1"/>
    <property type="match status" value="1"/>
</dbReference>
<sequence length="350" mass="39325">MMFSKKIRECVEGANNNTSIRLHANENPLGSPDIIQTGQYDLSLLSLYPDPTYNALRAAIGERWNINPEQIITGNGSDELIDITLRSLLKPGARLTAPRHSFMMYKKRTDILGALYSEIPVNSGRILPEDLKEAVSHKPDILVLVNPSNPLGHYIAPSEMISLVETIPPETTIIIDEAYAEFTPDIENTAGIQIVHKRVNSICLRTFSKAYGLAGLRLGWAYVSADLYPQLEARRAPYNVSALSALAGEHALQDREHLFKTTEYCLSWGRKLVGLFEDYGVKASAQYVNFVFVEFDSEERSREIQNSLNSEGFLIARLTDYSLDHCLRISFGPREQMEKLFSVLEKELKA</sequence>
<dbReference type="PANTHER" id="PTHR43643:SF3">
    <property type="entry name" value="HISTIDINOL-PHOSPHATE AMINOTRANSFERASE"/>
    <property type="match status" value="1"/>
</dbReference>
<dbReference type="GO" id="GO:0008483">
    <property type="term" value="F:transaminase activity"/>
    <property type="evidence" value="ECO:0007669"/>
    <property type="project" value="UniProtKB-KW"/>
</dbReference>
<keyword evidence="3 8" id="KW-0032">Aminotransferase</keyword>
<name>A0A2L1KSS1_KLEPN</name>
<keyword evidence="5 6" id="KW-0663">Pyridoxal phosphate</keyword>
<dbReference type="PANTHER" id="PTHR43643">
    <property type="entry name" value="HISTIDINOL-PHOSPHATE AMINOTRANSFERASE 2"/>
    <property type="match status" value="1"/>
</dbReference>
<dbReference type="InterPro" id="IPR015424">
    <property type="entry name" value="PyrdxlP-dep_Trfase"/>
</dbReference>
<evidence type="ECO:0000259" key="7">
    <source>
        <dbReference type="Pfam" id="PF00155"/>
    </source>
</evidence>
<evidence type="ECO:0000313" key="8">
    <source>
        <dbReference type="EMBL" id="AVE25542.1"/>
    </source>
</evidence>
<proteinExistence type="inferred from homology"/>
<protein>
    <submittedName>
        <fullName evidence="8">Histidinol-phosphate aminotransferase</fullName>
    </submittedName>
</protein>
<comment type="similarity">
    <text evidence="2">Belongs to the class-II pyridoxal-phosphate-dependent aminotransferase family. Histidinol-phosphate aminotransferase subfamily.</text>
</comment>
<gene>
    <name evidence="8" type="ORF">ICEKp14_0017</name>
</gene>
<dbReference type="GO" id="GO:0030170">
    <property type="term" value="F:pyridoxal phosphate binding"/>
    <property type="evidence" value="ECO:0007669"/>
    <property type="project" value="InterPro"/>
</dbReference>
<dbReference type="InterPro" id="IPR015421">
    <property type="entry name" value="PyrdxlP-dep_Trfase_major"/>
</dbReference>
<dbReference type="Gene3D" id="3.40.640.10">
    <property type="entry name" value="Type I PLP-dependent aspartate aminotransferase-like (Major domain)"/>
    <property type="match status" value="1"/>
</dbReference>
<accession>A0A2L1KSS1</accession>
<dbReference type="AlphaFoldDB" id="A0A2L1KSS1"/>
<dbReference type="SUPFAM" id="SSF53383">
    <property type="entry name" value="PLP-dependent transferases"/>
    <property type="match status" value="1"/>
</dbReference>
<dbReference type="PROSITE" id="PS00599">
    <property type="entry name" value="AA_TRANSFER_CLASS_2"/>
    <property type="match status" value="1"/>
</dbReference>
<evidence type="ECO:0000256" key="2">
    <source>
        <dbReference type="ARBA" id="ARBA00007970"/>
    </source>
</evidence>
<reference evidence="8" key="1">
    <citation type="submission" date="2016-12" db="EMBL/GenBank/DDBJ databases">
        <title>Frequent emergence of pathogenic lineages of Klebsiella pneumoniae via mobilisation of yersiniabactin and colibactin.</title>
        <authorList>
            <person name="Lam M.M.C."/>
            <person name="Wick R.R."/>
            <person name="Wyres K.L."/>
            <person name="Gorrie C."/>
            <person name="Judd L."/>
            <person name="Jenney A."/>
            <person name="Holt K.E."/>
        </authorList>
    </citation>
    <scope>NUCLEOTIDE SEQUENCE</scope>
    <source>
        <strain evidence="8">16852116</strain>
    </source>
</reference>
<dbReference type="InterPro" id="IPR015422">
    <property type="entry name" value="PyrdxlP-dep_Trfase_small"/>
</dbReference>
<feature type="domain" description="Aminotransferase class I/classII large" evidence="7">
    <location>
        <begin position="20"/>
        <end position="342"/>
    </location>
</feature>
<evidence type="ECO:0000256" key="3">
    <source>
        <dbReference type="ARBA" id="ARBA00022576"/>
    </source>
</evidence>
<dbReference type="CDD" id="cd00609">
    <property type="entry name" value="AAT_like"/>
    <property type="match status" value="1"/>
</dbReference>
<evidence type="ECO:0000256" key="5">
    <source>
        <dbReference type="ARBA" id="ARBA00022898"/>
    </source>
</evidence>
<evidence type="ECO:0000256" key="6">
    <source>
        <dbReference type="RuleBase" id="RU003693"/>
    </source>
</evidence>
<organism evidence="8">
    <name type="scientific">Klebsiella pneumoniae</name>
    <dbReference type="NCBI Taxonomy" id="573"/>
    <lineage>
        <taxon>Bacteria</taxon>
        <taxon>Pseudomonadati</taxon>
        <taxon>Pseudomonadota</taxon>
        <taxon>Gammaproteobacteria</taxon>
        <taxon>Enterobacterales</taxon>
        <taxon>Enterobacteriaceae</taxon>
        <taxon>Klebsiella/Raoultella group</taxon>
        <taxon>Klebsiella</taxon>
        <taxon>Klebsiella pneumoniae complex</taxon>
    </lineage>
</organism>
<dbReference type="InterPro" id="IPR050106">
    <property type="entry name" value="HistidinolP_aminotransfase"/>
</dbReference>
<comment type="cofactor">
    <cofactor evidence="1 6">
        <name>pyridoxal 5'-phosphate</name>
        <dbReference type="ChEBI" id="CHEBI:597326"/>
    </cofactor>
</comment>
<evidence type="ECO:0000256" key="4">
    <source>
        <dbReference type="ARBA" id="ARBA00022679"/>
    </source>
</evidence>
<dbReference type="Pfam" id="PF00155">
    <property type="entry name" value="Aminotran_1_2"/>
    <property type="match status" value="1"/>
</dbReference>
<keyword evidence="4 8" id="KW-0808">Transferase</keyword>
<dbReference type="InterPro" id="IPR001917">
    <property type="entry name" value="Aminotrans_II_pyridoxalP_BS"/>
</dbReference>